<comment type="subcellular location">
    <subcellularLocation>
        <location evidence="1">Cell membrane</location>
    </subcellularLocation>
</comment>
<keyword evidence="11" id="KW-1185">Reference proteome</keyword>
<keyword evidence="4" id="KW-0547">Nucleotide-binding</keyword>
<dbReference type="EMBL" id="BAAARW010000019">
    <property type="protein sequence ID" value="GAA2428832.1"/>
    <property type="molecule type" value="Genomic_DNA"/>
</dbReference>
<evidence type="ECO:0000313" key="11">
    <source>
        <dbReference type="Proteomes" id="UP001501231"/>
    </source>
</evidence>
<organism evidence="10 11">
    <name type="scientific">Actinomadura vinacea</name>
    <dbReference type="NCBI Taxonomy" id="115336"/>
    <lineage>
        <taxon>Bacteria</taxon>
        <taxon>Bacillati</taxon>
        <taxon>Actinomycetota</taxon>
        <taxon>Actinomycetes</taxon>
        <taxon>Streptosporangiales</taxon>
        <taxon>Thermomonosporaceae</taxon>
        <taxon>Actinomadura</taxon>
    </lineage>
</organism>
<name>A0ABN3JHT4_9ACTN</name>
<feature type="transmembrane region" description="Helical" evidence="8">
    <location>
        <begin position="50"/>
        <end position="74"/>
    </location>
</feature>
<dbReference type="InterPro" id="IPR043760">
    <property type="entry name" value="PycTM_dom"/>
</dbReference>
<evidence type="ECO:0000259" key="9">
    <source>
        <dbReference type="Pfam" id="PF18967"/>
    </source>
</evidence>
<comment type="caution">
    <text evidence="10">The sequence shown here is derived from an EMBL/GenBank/DDBJ whole genome shotgun (WGS) entry which is preliminary data.</text>
</comment>
<keyword evidence="2" id="KW-1003">Cell membrane</keyword>
<feature type="transmembrane region" description="Helical" evidence="8">
    <location>
        <begin position="107"/>
        <end position="127"/>
    </location>
</feature>
<protein>
    <recommendedName>
        <fullName evidence="9">Pycsar effector protein domain-containing protein</fullName>
    </recommendedName>
</protein>
<evidence type="ECO:0000256" key="2">
    <source>
        <dbReference type="ARBA" id="ARBA00022475"/>
    </source>
</evidence>
<sequence length="128" mass="13647">MTTNQTSSSLSSDCLRGQTLQADSKASMFIAMNLAILGFLFDKVSEGPLAVQILICVAGFVVAATADLLCLAVLPRTGNLGNVSDDDPEVNYLTKIVLTKYRCVRHAIRIFMVAISLAPVVMVVRVAG</sequence>
<keyword evidence="3 8" id="KW-0812">Transmembrane</keyword>
<proteinExistence type="predicted"/>
<dbReference type="RefSeq" id="WP_344591698.1">
    <property type="nucleotide sequence ID" value="NZ_BAAARW010000019.1"/>
</dbReference>
<evidence type="ECO:0000256" key="4">
    <source>
        <dbReference type="ARBA" id="ARBA00022741"/>
    </source>
</evidence>
<evidence type="ECO:0000256" key="5">
    <source>
        <dbReference type="ARBA" id="ARBA00022989"/>
    </source>
</evidence>
<feature type="transmembrane region" description="Helical" evidence="8">
    <location>
        <begin position="26"/>
        <end position="44"/>
    </location>
</feature>
<keyword evidence="7 8" id="KW-0472">Membrane</keyword>
<feature type="domain" description="Pycsar effector protein" evidence="9">
    <location>
        <begin position="16"/>
        <end position="79"/>
    </location>
</feature>
<evidence type="ECO:0000256" key="8">
    <source>
        <dbReference type="SAM" id="Phobius"/>
    </source>
</evidence>
<evidence type="ECO:0000256" key="1">
    <source>
        <dbReference type="ARBA" id="ARBA00004236"/>
    </source>
</evidence>
<evidence type="ECO:0000256" key="7">
    <source>
        <dbReference type="ARBA" id="ARBA00023136"/>
    </source>
</evidence>
<dbReference type="Pfam" id="PF18967">
    <property type="entry name" value="PycTM"/>
    <property type="match status" value="1"/>
</dbReference>
<reference evidence="10 11" key="1">
    <citation type="journal article" date="2019" name="Int. J. Syst. Evol. Microbiol.">
        <title>The Global Catalogue of Microorganisms (GCM) 10K type strain sequencing project: providing services to taxonomists for standard genome sequencing and annotation.</title>
        <authorList>
            <consortium name="The Broad Institute Genomics Platform"/>
            <consortium name="The Broad Institute Genome Sequencing Center for Infectious Disease"/>
            <person name="Wu L."/>
            <person name="Ma J."/>
        </authorList>
    </citation>
    <scope>NUCLEOTIDE SEQUENCE [LARGE SCALE GENOMIC DNA]</scope>
    <source>
        <strain evidence="10 11">JCM 3325</strain>
    </source>
</reference>
<evidence type="ECO:0000313" key="10">
    <source>
        <dbReference type="EMBL" id="GAA2428832.1"/>
    </source>
</evidence>
<keyword evidence="6" id="KW-0051">Antiviral defense</keyword>
<dbReference type="Proteomes" id="UP001501231">
    <property type="component" value="Unassembled WGS sequence"/>
</dbReference>
<accession>A0ABN3JHT4</accession>
<evidence type="ECO:0000256" key="3">
    <source>
        <dbReference type="ARBA" id="ARBA00022692"/>
    </source>
</evidence>
<gene>
    <name evidence="10" type="ORF">GCM10010191_47500</name>
</gene>
<keyword evidence="5 8" id="KW-1133">Transmembrane helix</keyword>
<evidence type="ECO:0000256" key="6">
    <source>
        <dbReference type="ARBA" id="ARBA00023118"/>
    </source>
</evidence>